<sequence>MSSSRDWPTLRVVKQGGGRLNWKESHNVQLRNELGLPKTERDNFLTVPQQMAGIEASLKKRKARDMAAWDALPKGAREVVREIESLRRSVREKEAFIGRLQKQIAQLCDQRALRACPSPYCQAYSTVSKIDRPLDWYPLD</sequence>
<proteinExistence type="predicted"/>
<dbReference type="AlphaFoldDB" id="A0A7R8ZQC0"/>
<evidence type="ECO:0000313" key="1">
    <source>
        <dbReference type="EMBL" id="CAD7228314.1"/>
    </source>
</evidence>
<organism evidence="1">
    <name type="scientific">Cyprideis torosa</name>
    <dbReference type="NCBI Taxonomy" id="163714"/>
    <lineage>
        <taxon>Eukaryota</taxon>
        <taxon>Metazoa</taxon>
        <taxon>Ecdysozoa</taxon>
        <taxon>Arthropoda</taxon>
        <taxon>Crustacea</taxon>
        <taxon>Oligostraca</taxon>
        <taxon>Ostracoda</taxon>
        <taxon>Podocopa</taxon>
        <taxon>Podocopida</taxon>
        <taxon>Cytherocopina</taxon>
        <taxon>Cytheroidea</taxon>
        <taxon>Cytherideidae</taxon>
        <taxon>Cyprideis</taxon>
    </lineage>
</organism>
<name>A0A7R8ZQC0_9CRUS</name>
<reference evidence="1" key="1">
    <citation type="submission" date="2020-11" db="EMBL/GenBank/DDBJ databases">
        <authorList>
            <person name="Tran Van P."/>
        </authorList>
    </citation>
    <scope>NUCLEOTIDE SEQUENCE</scope>
</reference>
<accession>A0A7R8ZQC0</accession>
<dbReference type="OrthoDB" id="6365595at2759"/>
<dbReference type="EMBL" id="OB661478">
    <property type="protein sequence ID" value="CAD7228314.1"/>
    <property type="molecule type" value="Genomic_DNA"/>
</dbReference>
<gene>
    <name evidence="1" type="ORF">CTOB1V02_LOCUS6201</name>
</gene>
<protein>
    <submittedName>
        <fullName evidence="1">Uncharacterized protein</fullName>
    </submittedName>
</protein>